<proteinExistence type="inferred from homology"/>
<keyword evidence="8" id="KW-0460">Magnesium</keyword>
<evidence type="ECO:0000313" key="13">
    <source>
        <dbReference type="EMBL" id="CAJ1896776.1"/>
    </source>
</evidence>
<evidence type="ECO:0000256" key="4">
    <source>
        <dbReference type="ARBA" id="ARBA00022723"/>
    </source>
</evidence>
<keyword evidence="4" id="KW-0479">Metal-binding</keyword>
<dbReference type="PANTHER" id="PTHR10457">
    <property type="entry name" value="MEVALONATE KINASE/GALACTOKINASE"/>
    <property type="match status" value="1"/>
</dbReference>
<evidence type="ECO:0000259" key="12">
    <source>
        <dbReference type="Pfam" id="PF10509"/>
    </source>
</evidence>
<dbReference type="Pfam" id="PF10509">
    <property type="entry name" value="GalKase_gal_bdg"/>
    <property type="match status" value="1"/>
</dbReference>
<dbReference type="InterPro" id="IPR000705">
    <property type="entry name" value="Galactokinase"/>
</dbReference>
<dbReference type="NCBIfam" id="TIGR00131">
    <property type="entry name" value="gal_kin"/>
    <property type="match status" value="1"/>
</dbReference>
<keyword evidence="5" id="KW-0547">Nucleotide-binding</keyword>
<keyword evidence="3" id="KW-0808">Transferase</keyword>
<evidence type="ECO:0000259" key="10">
    <source>
        <dbReference type="Pfam" id="PF00288"/>
    </source>
</evidence>
<keyword evidence="9" id="KW-0119">Carbohydrate metabolism</keyword>
<dbReference type="GO" id="GO:0004335">
    <property type="term" value="F:galactokinase activity"/>
    <property type="evidence" value="ECO:0007669"/>
    <property type="project" value="InterPro"/>
</dbReference>
<dbReference type="InterPro" id="IPR013750">
    <property type="entry name" value="GHMP_kinase_C_dom"/>
</dbReference>
<evidence type="ECO:0000256" key="2">
    <source>
        <dbReference type="ARBA" id="ARBA00006566"/>
    </source>
</evidence>
<feature type="domain" description="GHMP kinase N-terminal" evidence="10">
    <location>
        <begin position="151"/>
        <end position="227"/>
    </location>
</feature>
<dbReference type="InterPro" id="IPR036554">
    <property type="entry name" value="GHMP_kinase_C_sf"/>
</dbReference>
<dbReference type="InterPro" id="IPR006203">
    <property type="entry name" value="GHMP_knse_ATP-bd_CS"/>
</dbReference>
<keyword evidence="6" id="KW-0418">Kinase</keyword>
<reference evidence="13" key="1">
    <citation type="submission" date="2023-08" db="EMBL/GenBank/DDBJ databases">
        <authorList>
            <person name="Audoor S."/>
            <person name="Bilcke G."/>
        </authorList>
    </citation>
    <scope>NUCLEOTIDE SEQUENCE</scope>
</reference>
<dbReference type="InterPro" id="IPR006204">
    <property type="entry name" value="GHMP_kinase_N_dom"/>
</dbReference>
<dbReference type="SUPFAM" id="SSF55060">
    <property type="entry name" value="GHMP Kinase, C-terminal domain"/>
    <property type="match status" value="1"/>
</dbReference>
<name>A0AAD2FEZ4_9STRA</name>
<dbReference type="Gene3D" id="3.30.70.890">
    <property type="entry name" value="GHMP kinase, C-terminal domain"/>
    <property type="match status" value="1"/>
</dbReference>
<evidence type="ECO:0000256" key="3">
    <source>
        <dbReference type="ARBA" id="ARBA00022679"/>
    </source>
</evidence>
<comment type="subcellular location">
    <subcellularLocation>
        <location evidence="1">Plastid</location>
        <location evidence="1">Chloroplast</location>
    </subcellularLocation>
</comment>
<dbReference type="FunFam" id="3.30.70.890:FF:000001">
    <property type="entry name" value="Galactokinase"/>
    <property type="match status" value="1"/>
</dbReference>
<dbReference type="GO" id="GO:0006012">
    <property type="term" value="P:galactose metabolic process"/>
    <property type="evidence" value="ECO:0007669"/>
    <property type="project" value="InterPro"/>
</dbReference>
<keyword evidence="7" id="KW-0067">ATP-binding</keyword>
<dbReference type="GO" id="GO:0009507">
    <property type="term" value="C:chloroplast"/>
    <property type="evidence" value="ECO:0007669"/>
    <property type="project" value="UniProtKB-SubCell"/>
</dbReference>
<dbReference type="GO" id="GO:0005829">
    <property type="term" value="C:cytosol"/>
    <property type="evidence" value="ECO:0007669"/>
    <property type="project" value="TreeGrafter"/>
</dbReference>
<gene>
    <name evidence="13" type="ORF">CYCCA115_LOCUS208</name>
</gene>
<evidence type="ECO:0000259" key="11">
    <source>
        <dbReference type="Pfam" id="PF08544"/>
    </source>
</evidence>
<dbReference type="GO" id="GO:0005524">
    <property type="term" value="F:ATP binding"/>
    <property type="evidence" value="ECO:0007669"/>
    <property type="project" value="UniProtKB-KW"/>
</dbReference>
<feature type="domain" description="Galactokinase N-terminal" evidence="12">
    <location>
        <begin position="43"/>
        <end position="80"/>
    </location>
</feature>
<protein>
    <recommendedName>
        <fullName evidence="15">Galactokinase</fullName>
    </recommendedName>
</protein>
<dbReference type="PIRSF" id="PIRSF000530">
    <property type="entry name" value="Galactokinase"/>
    <property type="match status" value="1"/>
</dbReference>
<dbReference type="InterPro" id="IPR019539">
    <property type="entry name" value="GalKase_N"/>
</dbReference>
<dbReference type="PRINTS" id="PR00473">
    <property type="entry name" value="GALCTOKINASE"/>
</dbReference>
<dbReference type="SUPFAM" id="SSF54211">
    <property type="entry name" value="Ribosomal protein S5 domain 2-like"/>
    <property type="match status" value="1"/>
</dbReference>
<dbReference type="PROSITE" id="PS00627">
    <property type="entry name" value="GHMP_KINASES_ATP"/>
    <property type="match status" value="1"/>
</dbReference>
<evidence type="ECO:0000256" key="5">
    <source>
        <dbReference type="ARBA" id="ARBA00022741"/>
    </source>
</evidence>
<comment type="caution">
    <text evidence="13">The sequence shown here is derived from an EMBL/GenBank/DDBJ whole genome shotgun (WGS) entry which is preliminary data.</text>
</comment>
<keyword evidence="14" id="KW-1185">Reference proteome</keyword>
<accession>A0AAD2FEZ4</accession>
<evidence type="ECO:0000256" key="7">
    <source>
        <dbReference type="ARBA" id="ARBA00022840"/>
    </source>
</evidence>
<dbReference type="InterPro" id="IPR014721">
    <property type="entry name" value="Ribsml_uS5_D2-typ_fold_subgr"/>
</dbReference>
<evidence type="ECO:0000256" key="1">
    <source>
        <dbReference type="ARBA" id="ARBA00004229"/>
    </source>
</evidence>
<evidence type="ECO:0000256" key="9">
    <source>
        <dbReference type="ARBA" id="ARBA00023277"/>
    </source>
</evidence>
<dbReference type="EMBL" id="CAKOGP040000001">
    <property type="protein sequence ID" value="CAJ1896776.1"/>
    <property type="molecule type" value="Genomic_DNA"/>
</dbReference>
<dbReference type="Gene3D" id="3.30.230.10">
    <property type="match status" value="1"/>
</dbReference>
<dbReference type="InterPro" id="IPR019741">
    <property type="entry name" value="Galactokinase_CS"/>
</dbReference>
<dbReference type="PRINTS" id="PR00959">
    <property type="entry name" value="MEVGALKINASE"/>
</dbReference>
<evidence type="ECO:0000256" key="8">
    <source>
        <dbReference type="ARBA" id="ARBA00022842"/>
    </source>
</evidence>
<feature type="domain" description="GHMP kinase C-terminal" evidence="11">
    <location>
        <begin position="337"/>
        <end position="417"/>
    </location>
</feature>
<sequence length="440" mass="47486">MSALDIPEIQKTHGAAMASKLEKASNLFQQHFSSSASGGGDDDDVTIAVAPGRVNLIGEHTDYTGGFVLPFAIEYSCVVYGQGKLTTSSSSSLSSPTQASLSFVSAQGSQELVQLQITSESTPPEKSSWTSYVCGTVFQYLVDLPQSSHLELKFAMASDVPLGSGLSSSASLEVSIARFVEAIIGTTFAFSSCEDDTNHAKIRAMRCQKAENTWCNSPCGIMDQYISSAATKGGLLMIDCTSLEAHQTLMASTERPLLVVANSNVQHDIGGGEYPIRVKQCQTATTALQKVNPQIQNLRDATLEDVEQAKEHMKDDVSYRRAKHVVTENARVEQTKAALEQGDWKQVGELMNQSHASMRDDYEVSCREIDMLVEIAQKQPGVYGSRLTGGGFGGCTVTLVDKSQAQNLVETLQKEYKAKTGKDCDPFQTQPAQGAHILTL</sequence>
<dbReference type="GO" id="GO:0046872">
    <property type="term" value="F:metal ion binding"/>
    <property type="evidence" value="ECO:0007669"/>
    <property type="project" value="UniProtKB-KW"/>
</dbReference>
<dbReference type="InterPro" id="IPR006206">
    <property type="entry name" value="Mevalonate/galactokinase"/>
</dbReference>
<evidence type="ECO:0000256" key="6">
    <source>
        <dbReference type="ARBA" id="ARBA00022777"/>
    </source>
</evidence>
<dbReference type="PROSITE" id="PS00106">
    <property type="entry name" value="GALACTOKINASE"/>
    <property type="match status" value="1"/>
</dbReference>
<dbReference type="Pfam" id="PF00288">
    <property type="entry name" value="GHMP_kinases_N"/>
    <property type="match status" value="1"/>
</dbReference>
<organism evidence="13 14">
    <name type="scientific">Cylindrotheca closterium</name>
    <dbReference type="NCBI Taxonomy" id="2856"/>
    <lineage>
        <taxon>Eukaryota</taxon>
        <taxon>Sar</taxon>
        <taxon>Stramenopiles</taxon>
        <taxon>Ochrophyta</taxon>
        <taxon>Bacillariophyta</taxon>
        <taxon>Bacillariophyceae</taxon>
        <taxon>Bacillariophycidae</taxon>
        <taxon>Bacillariales</taxon>
        <taxon>Bacillariaceae</taxon>
        <taxon>Cylindrotheca</taxon>
    </lineage>
</organism>
<dbReference type="InterPro" id="IPR020568">
    <property type="entry name" value="Ribosomal_Su5_D2-typ_SF"/>
</dbReference>
<evidence type="ECO:0000313" key="14">
    <source>
        <dbReference type="Proteomes" id="UP001295423"/>
    </source>
</evidence>
<comment type="similarity">
    <text evidence="2">Belongs to the GHMP kinase family. GalK subfamily.</text>
</comment>
<evidence type="ECO:0008006" key="15">
    <source>
        <dbReference type="Google" id="ProtNLM"/>
    </source>
</evidence>
<dbReference type="Pfam" id="PF08544">
    <property type="entry name" value="GHMP_kinases_C"/>
    <property type="match status" value="1"/>
</dbReference>
<dbReference type="AlphaFoldDB" id="A0AAD2FEZ4"/>
<dbReference type="PANTHER" id="PTHR10457:SF7">
    <property type="entry name" value="GALACTOKINASE-RELATED"/>
    <property type="match status" value="1"/>
</dbReference>
<dbReference type="Proteomes" id="UP001295423">
    <property type="component" value="Unassembled WGS sequence"/>
</dbReference>